<comment type="pathway">
    <text evidence="4 19">Protein modification; protein ubiquitination.</text>
</comment>
<evidence type="ECO:0000256" key="18">
    <source>
        <dbReference type="PROSITE-ProRule" id="PRU00175"/>
    </source>
</evidence>
<comment type="subcellular location">
    <subcellularLocation>
        <location evidence="3">Membrane</location>
        <topology evidence="3">Multi-pass membrane protein</topology>
    </subcellularLocation>
    <subcellularLocation>
        <location evidence="2 19">Nucleus</location>
    </subcellularLocation>
</comment>
<evidence type="ECO:0000256" key="3">
    <source>
        <dbReference type="ARBA" id="ARBA00004141"/>
    </source>
</evidence>
<name>A0A835TKM7_9ROSI</name>
<evidence type="ECO:0000256" key="12">
    <source>
        <dbReference type="ARBA" id="ARBA00022833"/>
    </source>
</evidence>
<evidence type="ECO:0000256" key="17">
    <source>
        <dbReference type="ARBA" id="ARBA00023242"/>
    </source>
</evidence>
<keyword evidence="13 19" id="KW-0156">Chromatin regulator</keyword>
<feature type="coiled-coil region" evidence="20">
    <location>
        <begin position="982"/>
        <end position="1009"/>
    </location>
</feature>
<dbReference type="InterPro" id="IPR018957">
    <property type="entry name" value="Znf_C3HC4_RING-type"/>
</dbReference>
<dbReference type="EC" id="2.3.2.27" evidence="19"/>
<evidence type="ECO:0000256" key="14">
    <source>
        <dbReference type="ARBA" id="ARBA00022989"/>
    </source>
</evidence>
<accession>A0A835TKM7</accession>
<evidence type="ECO:0000256" key="11">
    <source>
        <dbReference type="ARBA" id="ARBA00022786"/>
    </source>
</evidence>
<comment type="similarity">
    <text evidence="6">Belongs to the TMEM45 family.</text>
</comment>
<evidence type="ECO:0000256" key="8">
    <source>
        <dbReference type="ARBA" id="ARBA00022692"/>
    </source>
</evidence>
<keyword evidence="25" id="KW-1185">Reference proteome</keyword>
<evidence type="ECO:0000256" key="5">
    <source>
        <dbReference type="ARBA" id="ARBA00005555"/>
    </source>
</evidence>
<dbReference type="CDD" id="cd16499">
    <property type="entry name" value="RING-HC_Bre1-like"/>
    <property type="match status" value="1"/>
</dbReference>
<evidence type="ECO:0000256" key="15">
    <source>
        <dbReference type="ARBA" id="ARBA00023054"/>
    </source>
</evidence>
<proteinExistence type="inferred from homology"/>
<feature type="transmembrane region" description="Helical" evidence="22">
    <location>
        <begin position="151"/>
        <end position="172"/>
    </location>
</feature>
<dbReference type="GO" id="GO:0016567">
    <property type="term" value="P:protein ubiquitination"/>
    <property type="evidence" value="ECO:0007669"/>
    <property type="project" value="UniProtKB-UniRule"/>
</dbReference>
<feature type="transmembrane region" description="Helical" evidence="22">
    <location>
        <begin position="50"/>
        <end position="71"/>
    </location>
</feature>
<feature type="coiled-coil region" evidence="20">
    <location>
        <begin position="614"/>
        <end position="641"/>
    </location>
</feature>
<dbReference type="PROSITE" id="PS00518">
    <property type="entry name" value="ZF_RING_1"/>
    <property type="match status" value="1"/>
</dbReference>
<keyword evidence="16 22" id="KW-0472">Membrane</keyword>
<evidence type="ECO:0000259" key="23">
    <source>
        <dbReference type="PROSITE" id="PS50089"/>
    </source>
</evidence>
<dbReference type="InterPro" id="IPR001841">
    <property type="entry name" value="Znf_RING"/>
</dbReference>
<evidence type="ECO:0000256" key="7">
    <source>
        <dbReference type="ARBA" id="ARBA00022679"/>
    </source>
</evidence>
<dbReference type="InterPro" id="IPR013956">
    <property type="entry name" value="E3_ubiquit_lig_Bre1"/>
</dbReference>
<evidence type="ECO:0000256" key="2">
    <source>
        <dbReference type="ARBA" id="ARBA00004123"/>
    </source>
</evidence>
<feature type="transmembrane region" description="Helical" evidence="22">
    <location>
        <begin position="12"/>
        <end position="30"/>
    </location>
</feature>
<dbReference type="Proteomes" id="UP000657918">
    <property type="component" value="Unassembled WGS sequence"/>
</dbReference>
<dbReference type="AlphaFoldDB" id="A0A835TKM7"/>
<evidence type="ECO:0000313" key="24">
    <source>
        <dbReference type="EMBL" id="KAF9688622.1"/>
    </source>
</evidence>
<comment type="caution">
    <text evidence="24">The sequence shown here is derived from an EMBL/GenBank/DDBJ whole genome shotgun (WGS) entry which is preliminary data.</text>
</comment>
<protein>
    <recommendedName>
        <fullName evidence="19">E3 ubiquitin protein ligase</fullName>
        <ecNumber evidence="19">2.3.2.27</ecNumber>
    </recommendedName>
</protein>
<dbReference type="UniPathway" id="UPA00143"/>
<comment type="similarity">
    <text evidence="5 19">Belongs to the BRE1 family.</text>
</comment>
<dbReference type="GO" id="GO:0033503">
    <property type="term" value="C:HULC complex"/>
    <property type="evidence" value="ECO:0007669"/>
    <property type="project" value="TreeGrafter"/>
</dbReference>
<feature type="coiled-coil region" evidence="20">
    <location>
        <begin position="500"/>
        <end position="562"/>
    </location>
</feature>
<dbReference type="PANTHER" id="PTHR23163:SF8">
    <property type="entry name" value="E3 UBIQUITIN-PROTEIN LIGASE BRE1-LIKE 2"/>
    <property type="match status" value="1"/>
</dbReference>
<evidence type="ECO:0000256" key="13">
    <source>
        <dbReference type="ARBA" id="ARBA00022853"/>
    </source>
</evidence>
<dbReference type="GO" id="GO:0016020">
    <property type="term" value="C:membrane"/>
    <property type="evidence" value="ECO:0007669"/>
    <property type="project" value="UniProtKB-SubCell"/>
</dbReference>
<keyword evidence="11 19" id="KW-0833">Ubl conjugation pathway</keyword>
<dbReference type="OrthoDB" id="10266039at2759"/>
<dbReference type="GO" id="GO:0006325">
    <property type="term" value="P:chromatin organization"/>
    <property type="evidence" value="ECO:0007669"/>
    <property type="project" value="UniProtKB-KW"/>
</dbReference>
<comment type="catalytic activity">
    <reaction evidence="1 19">
        <text>S-ubiquitinyl-[E2 ubiquitin-conjugating enzyme]-L-cysteine + [acceptor protein]-L-lysine = [E2 ubiquitin-conjugating enzyme]-L-cysteine + N(6)-ubiquitinyl-[acceptor protein]-L-lysine.</text>
        <dbReference type="EC" id="2.3.2.27"/>
    </reaction>
</comment>
<evidence type="ECO:0000256" key="4">
    <source>
        <dbReference type="ARBA" id="ARBA00004906"/>
    </source>
</evidence>
<dbReference type="SMART" id="SM00184">
    <property type="entry name" value="RING"/>
    <property type="match status" value="1"/>
</dbReference>
<evidence type="ECO:0000256" key="20">
    <source>
        <dbReference type="SAM" id="Coils"/>
    </source>
</evidence>
<dbReference type="InterPro" id="IPR013083">
    <property type="entry name" value="Znf_RING/FYVE/PHD"/>
</dbReference>
<feature type="coiled-coil region" evidence="20">
    <location>
        <begin position="706"/>
        <end position="733"/>
    </location>
</feature>
<evidence type="ECO:0000256" key="1">
    <source>
        <dbReference type="ARBA" id="ARBA00000900"/>
    </source>
</evidence>
<reference evidence="24 25" key="1">
    <citation type="submission" date="2020-10" db="EMBL/GenBank/DDBJ databases">
        <title>Plant Genome Project.</title>
        <authorList>
            <person name="Zhang R.-G."/>
        </authorList>
    </citation>
    <scope>NUCLEOTIDE SEQUENCE [LARGE SCALE GENOMIC DNA]</scope>
    <source>
        <strain evidence="24">FAFU-HL-1</strain>
        <tissue evidence="24">Leaf</tissue>
    </source>
</reference>
<keyword evidence="17 19" id="KW-0539">Nucleus</keyword>
<dbReference type="GO" id="GO:0008270">
    <property type="term" value="F:zinc ion binding"/>
    <property type="evidence" value="ECO:0007669"/>
    <property type="project" value="UniProtKB-KW"/>
</dbReference>
<keyword evidence="7 19" id="KW-0808">Transferase</keyword>
<dbReference type="InterPro" id="IPR006904">
    <property type="entry name" value="DUF716"/>
</dbReference>
<evidence type="ECO:0000256" key="21">
    <source>
        <dbReference type="SAM" id="MobiDB-lite"/>
    </source>
</evidence>
<gene>
    <name evidence="24" type="ORF">SADUNF_Sadunf01G0007400</name>
</gene>
<organism evidence="24 25">
    <name type="scientific">Salix dunnii</name>
    <dbReference type="NCBI Taxonomy" id="1413687"/>
    <lineage>
        <taxon>Eukaryota</taxon>
        <taxon>Viridiplantae</taxon>
        <taxon>Streptophyta</taxon>
        <taxon>Embryophyta</taxon>
        <taxon>Tracheophyta</taxon>
        <taxon>Spermatophyta</taxon>
        <taxon>Magnoliopsida</taxon>
        <taxon>eudicotyledons</taxon>
        <taxon>Gunneridae</taxon>
        <taxon>Pentapetalae</taxon>
        <taxon>rosids</taxon>
        <taxon>fabids</taxon>
        <taxon>Malpighiales</taxon>
        <taxon>Salicaceae</taxon>
        <taxon>Saliceae</taxon>
        <taxon>Salix</taxon>
    </lineage>
</organism>
<keyword evidence="12 19" id="KW-0862">Zinc</keyword>
<keyword evidence="15 19" id="KW-0175">Coiled coil</keyword>
<feature type="transmembrane region" description="Helical" evidence="22">
    <location>
        <begin position="240"/>
        <end position="263"/>
    </location>
</feature>
<keyword evidence="9 19" id="KW-0479">Metal-binding</keyword>
<feature type="transmembrane region" description="Helical" evidence="22">
    <location>
        <begin position="91"/>
        <end position="109"/>
    </location>
</feature>
<dbReference type="SUPFAM" id="SSF57850">
    <property type="entry name" value="RING/U-box"/>
    <property type="match status" value="1"/>
</dbReference>
<dbReference type="GO" id="GO:0005634">
    <property type="term" value="C:nucleus"/>
    <property type="evidence" value="ECO:0007669"/>
    <property type="project" value="UniProtKB-SubCell"/>
</dbReference>
<evidence type="ECO:0000256" key="10">
    <source>
        <dbReference type="ARBA" id="ARBA00022771"/>
    </source>
</evidence>
<evidence type="ECO:0000256" key="9">
    <source>
        <dbReference type="ARBA" id="ARBA00022723"/>
    </source>
</evidence>
<keyword evidence="8 22" id="KW-0812">Transmembrane</keyword>
<dbReference type="Gene3D" id="3.30.40.10">
    <property type="entry name" value="Zinc/RING finger domain, C3HC4 (zinc finger)"/>
    <property type="match status" value="1"/>
</dbReference>
<evidence type="ECO:0000256" key="22">
    <source>
        <dbReference type="SAM" id="Phobius"/>
    </source>
</evidence>
<feature type="region of interest" description="Disordered" evidence="21">
    <location>
        <begin position="572"/>
        <end position="591"/>
    </location>
</feature>
<feature type="domain" description="RING-type" evidence="23">
    <location>
        <begin position="1115"/>
        <end position="1153"/>
    </location>
</feature>
<sequence length="1167" mass="133197">MGTLVGHVAPGFAFLALGFWHLFSHIKLHAQQPNSYTSSPWFPASKSRHLELFLIMLGSSISVSMELFIGPGRHQPFDSDGTIPSNHLHNFEHSSISLTFFVYAAFAILLDRFGPKAQYGLTQFLGALAFGQQLFLFHLHSADHMGVEGQYHLLLQIIIVVSLATTLMGIGLPKSFMVSFVRSASIMFQGVWFIVMGYALWTPSLISKGCFLNLEEGHLVVRCHDKEALHRAKSLVNIQFSWLLIAITIFVMLFYLVLVKFYGEKAEYSTLTREDDLDEDLDDVESQKSKKVGEKKNFMDIGKDFVPIDMERIFEVIGIGRVRVDVTVLQCQKQKLVQQSDAQKHEFHCLETKIKELKEKQASYDGILITVNKLWNQMVDDLVLLGIRAGGGQDFLQILDHADHSGGSIPPCPAEQIFLCRLLKTDSIQSNENDGIVRSVEEALASRHSSTMELMKFLEYTIDAQRAKTESIADDLNGKLYTEDVIIRLSKIDDMMKDEAKNLREVIDALHSKQKEYSDEIQTCISNHSTDQSEIKRVAGDLEEIMAELEESRRKLVDLRMQKDAAVGIHMPAPSAVNGSLSPEKTADKSKRMRELRDLLDKTKILAADRLSELEDARDENHTLSKELEDLENELKDDKHIYSSRLYSLLDDQLQHWNDEVERFKTLTDSLQADRSFVVRREKELKAKVESADAARNTMDTAVPRIEELELNLRRCIIEKNDLEIKMEEAVQDSGRKDIKEEFRVMASALSKEMGMMEAQLNRWKQTAHEAVSLREESKSLKASLNEKTNEQKCLASKCAEQVEDIKSLKTLIEKLQKEKQELQIVLDMYGQEGYDNRNLIEIKESERRARNQAEVLKSALDEHSLELRVKAANEAEAACQQRLSATEAEIAELRATLDASERDVLELKEAIKSKDREAEAYISEIENIGQAYEDMQTQNQHLLQQVGERDDYNIKLVSESVKTKQAQSFLLSEKQALAKHLQQVNVSVESLKLRIAQSEEQMKHCLIEAVRSTEEDRRLAINLESARWELMDAEKELKWLKYAVSSSEKEYEQVQKKINEIQTELDSERSERKRLEEELTELNNRVAELTSETGEAAIQRLQDEIKDCKSILKCSVCSDRPKEVVIVKCYHLFCNPCIQRNLEIRHRKCPGCGTAFGQNDVRFVKI</sequence>
<keyword evidence="10 18" id="KW-0863">Zinc-finger</keyword>
<evidence type="ECO:0000256" key="19">
    <source>
        <dbReference type="RuleBase" id="RU365038"/>
    </source>
</evidence>
<feature type="coiled-coil region" evidence="20">
    <location>
        <begin position="771"/>
        <end position="946"/>
    </location>
</feature>
<evidence type="ECO:0000313" key="25">
    <source>
        <dbReference type="Proteomes" id="UP000657918"/>
    </source>
</evidence>
<feature type="coiled-coil region" evidence="20">
    <location>
        <begin position="1045"/>
        <end position="1093"/>
    </location>
</feature>
<dbReference type="Pfam" id="PF00097">
    <property type="entry name" value="zf-C3HC4"/>
    <property type="match status" value="1"/>
</dbReference>
<dbReference type="GO" id="GO:0061630">
    <property type="term" value="F:ubiquitin protein ligase activity"/>
    <property type="evidence" value="ECO:0007669"/>
    <property type="project" value="UniProtKB-EC"/>
</dbReference>
<evidence type="ECO:0000256" key="16">
    <source>
        <dbReference type="ARBA" id="ARBA00023136"/>
    </source>
</evidence>
<dbReference type="PROSITE" id="PS50089">
    <property type="entry name" value="ZF_RING_2"/>
    <property type="match status" value="1"/>
</dbReference>
<keyword evidence="14 22" id="KW-1133">Transmembrane helix</keyword>
<dbReference type="PANTHER" id="PTHR23163">
    <property type="entry name" value="RING FINGER PROTEIN-RELATED"/>
    <property type="match status" value="1"/>
</dbReference>
<dbReference type="Pfam" id="PF04819">
    <property type="entry name" value="DUF716"/>
    <property type="match status" value="1"/>
</dbReference>
<dbReference type="InterPro" id="IPR017907">
    <property type="entry name" value="Znf_RING_CS"/>
</dbReference>
<dbReference type="EMBL" id="JADGMS010000001">
    <property type="protein sequence ID" value="KAF9688622.1"/>
    <property type="molecule type" value="Genomic_DNA"/>
</dbReference>
<evidence type="ECO:0000256" key="6">
    <source>
        <dbReference type="ARBA" id="ARBA00006948"/>
    </source>
</evidence>